<accession>A0A086Q0K3</accession>
<feature type="compositionally biased region" description="Basic residues" evidence="1">
    <location>
        <begin position="166"/>
        <end position="183"/>
    </location>
</feature>
<protein>
    <submittedName>
        <fullName evidence="2">Uncharacterized protein</fullName>
    </submittedName>
</protein>
<feature type="region of interest" description="Disordered" evidence="1">
    <location>
        <begin position="29"/>
        <end position="56"/>
    </location>
</feature>
<dbReference type="VEuPathDB" id="ToxoDB:TGVAND_436850"/>
<name>A0A086Q0K3_TOXGO</name>
<proteinExistence type="predicted"/>
<evidence type="ECO:0000313" key="3">
    <source>
        <dbReference type="Proteomes" id="UP000028840"/>
    </source>
</evidence>
<reference evidence="2 3" key="2">
    <citation type="journal article" date="2015" name="Eukaryot. Cell">
        <title>Genetic mapping reveals that sinefungin resistance in Toxoplasma gondii is controlled by a putative amino acid transporter locus that can be used as a negative selectable marker.</title>
        <authorList>
            <person name="Behnke M.S."/>
            <person name="Khan A."/>
            <person name="Sibley L.D."/>
        </authorList>
    </citation>
    <scope>NUCLEOTIDE SEQUENCE [LARGE SCALE GENOMIC DNA]</scope>
    <source>
        <strain evidence="2 3">VAND</strain>
    </source>
</reference>
<feature type="region of interest" description="Disordered" evidence="1">
    <location>
        <begin position="97"/>
        <end position="235"/>
    </location>
</feature>
<dbReference type="EMBL" id="AEYJ02000925">
    <property type="protein sequence ID" value="KFH06135.1"/>
    <property type="molecule type" value="Genomic_DNA"/>
</dbReference>
<comment type="caution">
    <text evidence="2">The sequence shown here is derived from an EMBL/GenBank/DDBJ whole genome shotgun (WGS) entry which is preliminary data.</text>
</comment>
<gene>
    <name evidence="2" type="ORF">TGVAND_436850</name>
</gene>
<sequence>MQTSPLLSVPCRGSGVPPLSVLVSVSPLRDSTGPRSLLSAEPSLPPAATGLQAAEATRDEENVLSLSFARFSPRGARKASRQASRFARRHGCRAALHLNPREASPSRALFGALGSRPPARPCQGSERRGARGSGPPSPERPPEERPLGTWRELSIATHEAETATPRKPRDRSARRARHPRMRREKSEATEEVEAAPTHNLKERWRDETKKGNAKRKTTEIRRVDSRSPRQNGEGRLQLERTMVMKSHSAVRAFAD</sequence>
<feature type="compositionally biased region" description="Basic and acidic residues" evidence="1">
    <location>
        <begin position="199"/>
        <end position="227"/>
    </location>
</feature>
<evidence type="ECO:0000313" key="2">
    <source>
        <dbReference type="EMBL" id="KFH06135.1"/>
    </source>
</evidence>
<dbReference type="AlphaFoldDB" id="A0A086Q0K3"/>
<dbReference type="Proteomes" id="UP000028840">
    <property type="component" value="Unassembled WGS sequence"/>
</dbReference>
<reference evidence="2 3" key="1">
    <citation type="submission" date="2014-08" db="EMBL/GenBank/DDBJ databases">
        <authorList>
            <person name="Sibley D."/>
            <person name="Venepally P."/>
            <person name="Karamycheva S."/>
            <person name="Hadjithomas M."/>
            <person name="Khan A."/>
            <person name="Brunk B."/>
            <person name="Roos D."/>
            <person name="Caler E."/>
            <person name="Lorenzi H."/>
        </authorList>
    </citation>
    <scope>NUCLEOTIDE SEQUENCE [LARGE SCALE GENOMIC DNA]</scope>
    <source>
        <strain evidence="2 3">VAND</strain>
    </source>
</reference>
<evidence type="ECO:0000256" key="1">
    <source>
        <dbReference type="SAM" id="MobiDB-lite"/>
    </source>
</evidence>
<organism evidence="2 3">
    <name type="scientific">Toxoplasma gondii VAND</name>
    <dbReference type="NCBI Taxonomy" id="933077"/>
    <lineage>
        <taxon>Eukaryota</taxon>
        <taxon>Sar</taxon>
        <taxon>Alveolata</taxon>
        <taxon>Apicomplexa</taxon>
        <taxon>Conoidasida</taxon>
        <taxon>Coccidia</taxon>
        <taxon>Eucoccidiorida</taxon>
        <taxon>Eimeriorina</taxon>
        <taxon>Sarcocystidae</taxon>
        <taxon>Toxoplasma</taxon>
    </lineage>
</organism>